<keyword evidence="1" id="KW-1133">Transmembrane helix</keyword>
<accession>A0A9D2BI28</accession>
<sequence length="239" mass="26872">MKTLTDHSKSLVCEQKWVYVLLMGTAGMMGAYTFTLRGGVFCNAQTANFVMMAVAFGQKQWLSGCYYLIPVFAYFSGAFLSEILPSPVKRLKFLRWDTYLIGLEILVLLAAGLIPLSWPDHIVQVMINFIASMQYNTFRQTKGIPMATTFCTNHLRQIGIALAKLIQKKDRTMIHREIVHAEMLLSFVAGGILLTAVCPIMKEKAVWLALLPLLIIFIRMVRADLTTEHDLLDAKPSGH</sequence>
<dbReference type="EMBL" id="DXEK01000076">
    <property type="protein sequence ID" value="HIX76888.1"/>
    <property type="molecule type" value="Genomic_DNA"/>
</dbReference>
<keyword evidence="1" id="KW-0812">Transmembrane</keyword>
<dbReference type="AlphaFoldDB" id="A0A9D2BI28"/>
<dbReference type="Proteomes" id="UP000886890">
    <property type="component" value="Unassembled WGS sequence"/>
</dbReference>
<evidence type="ECO:0000313" key="3">
    <source>
        <dbReference type="Proteomes" id="UP000886890"/>
    </source>
</evidence>
<evidence type="ECO:0000313" key="2">
    <source>
        <dbReference type="EMBL" id="HIX76888.1"/>
    </source>
</evidence>
<dbReference type="Pfam" id="PF06912">
    <property type="entry name" value="DUF1275"/>
    <property type="match status" value="1"/>
</dbReference>
<feature type="transmembrane region" description="Helical" evidence="1">
    <location>
        <begin position="178"/>
        <end position="198"/>
    </location>
</feature>
<dbReference type="PANTHER" id="PTHR37314:SF4">
    <property type="entry name" value="UPF0700 TRANSMEMBRANE PROTEIN YOAK"/>
    <property type="match status" value="1"/>
</dbReference>
<keyword evidence="1" id="KW-0472">Membrane</keyword>
<organism evidence="2 3">
    <name type="scientific">Candidatus Fusicatenibacter merdavium</name>
    <dbReference type="NCBI Taxonomy" id="2838600"/>
    <lineage>
        <taxon>Bacteria</taxon>
        <taxon>Bacillati</taxon>
        <taxon>Bacillota</taxon>
        <taxon>Clostridia</taxon>
        <taxon>Lachnospirales</taxon>
        <taxon>Lachnospiraceae</taxon>
        <taxon>Fusicatenibacter</taxon>
    </lineage>
</organism>
<evidence type="ECO:0000256" key="1">
    <source>
        <dbReference type="SAM" id="Phobius"/>
    </source>
</evidence>
<reference evidence="2" key="2">
    <citation type="submission" date="2021-04" db="EMBL/GenBank/DDBJ databases">
        <authorList>
            <person name="Gilroy R."/>
        </authorList>
    </citation>
    <scope>NUCLEOTIDE SEQUENCE</scope>
    <source>
        <strain evidence="2">CHK183-1962</strain>
    </source>
</reference>
<proteinExistence type="predicted"/>
<feature type="transmembrane region" description="Helical" evidence="1">
    <location>
        <begin position="17"/>
        <end position="41"/>
    </location>
</feature>
<gene>
    <name evidence="2" type="ORF">H9734_04735</name>
</gene>
<comment type="caution">
    <text evidence="2">The sequence shown here is derived from an EMBL/GenBank/DDBJ whole genome shotgun (WGS) entry which is preliminary data.</text>
</comment>
<feature type="transmembrane region" description="Helical" evidence="1">
    <location>
        <begin position="61"/>
        <end position="84"/>
    </location>
</feature>
<name>A0A9D2BI28_9FIRM</name>
<dbReference type="PANTHER" id="PTHR37314">
    <property type="entry name" value="SLR0142 PROTEIN"/>
    <property type="match status" value="1"/>
</dbReference>
<dbReference type="InterPro" id="IPR010699">
    <property type="entry name" value="DUF1275"/>
</dbReference>
<feature type="transmembrane region" description="Helical" evidence="1">
    <location>
        <begin position="96"/>
        <end position="118"/>
    </location>
</feature>
<feature type="transmembrane region" description="Helical" evidence="1">
    <location>
        <begin position="205"/>
        <end position="222"/>
    </location>
</feature>
<reference evidence="2" key="1">
    <citation type="journal article" date="2021" name="PeerJ">
        <title>Extensive microbial diversity within the chicken gut microbiome revealed by metagenomics and culture.</title>
        <authorList>
            <person name="Gilroy R."/>
            <person name="Ravi A."/>
            <person name="Getino M."/>
            <person name="Pursley I."/>
            <person name="Horton D.L."/>
            <person name="Alikhan N.F."/>
            <person name="Baker D."/>
            <person name="Gharbi K."/>
            <person name="Hall N."/>
            <person name="Watson M."/>
            <person name="Adriaenssens E.M."/>
            <person name="Foster-Nyarko E."/>
            <person name="Jarju S."/>
            <person name="Secka A."/>
            <person name="Antonio M."/>
            <person name="Oren A."/>
            <person name="Chaudhuri R.R."/>
            <person name="La Ragione R."/>
            <person name="Hildebrand F."/>
            <person name="Pallen M.J."/>
        </authorList>
    </citation>
    <scope>NUCLEOTIDE SEQUENCE</scope>
    <source>
        <strain evidence="2">CHK183-1962</strain>
    </source>
</reference>
<protein>
    <submittedName>
        <fullName evidence="2">DUF1275 domain-containing protein</fullName>
    </submittedName>
</protein>